<sequence>MRDPSAVTGEAASRPAVVTGSTGAAPDGAPIAAHSAAETAVTAAITTARTLYFVVKTRNSP</sequence>
<organism evidence="2 3">
    <name type="scientific">Nocardia wallacei</name>
    <dbReference type="NCBI Taxonomy" id="480035"/>
    <lineage>
        <taxon>Bacteria</taxon>
        <taxon>Bacillati</taxon>
        <taxon>Actinomycetota</taxon>
        <taxon>Actinomycetes</taxon>
        <taxon>Mycobacteriales</taxon>
        <taxon>Nocardiaceae</taxon>
        <taxon>Nocardia</taxon>
    </lineage>
</organism>
<evidence type="ECO:0000313" key="2">
    <source>
        <dbReference type="EMBL" id="BCK54059.1"/>
    </source>
</evidence>
<proteinExistence type="predicted"/>
<dbReference type="KEGG" id="nwl:NWFMUON74_18310"/>
<name>A0A7G1KJC6_9NOCA</name>
<gene>
    <name evidence="2" type="ORF">NWFMUON74_18310</name>
</gene>
<evidence type="ECO:0000313" key="3">
    <source>
        <dbReference type="Proteomes" id="UP000516173"/>
    </source>
</evidence>
<keyword evidence="3" id="KW-1185">Reference proteome</keyword>
<dbReference type="EMBL" id="AP023396">
    <property type="protein sequence ID" value="BCK54059.1"/>
    <property type="molecule type" value="Genomic_DNA"/>
</dbReference>
<protein>
    <submittedName>
        <fullName evidence="2">Uncharacterized protein</fullName>
    </submittedName>
</protein>
<dbReference type="AlphaFoldDB" id="A0A7G1KJC6"/>
<evidence type="ECO:0000256" key="1">
    <source>
        <dbReference type="SAM" id="MobiDB-lite"/>
    </source>
</evidence>
<dbReference type="Proteomes" id="UP000516173">
    <property type="component" value="Chromosome"/>
</dbReference>
<accession>A0A7G1KJC6</accession>
<feature type="region of interest" description="Disordered" evidence="1">
    <location>
        <begin position="1"/>
        <end position="25"/>
    </location>
</feature>
<reference evidence="2 3" key="1">
    <citation type="submission" date="2020-08" db="EMBL/GenBank/DDBJ databases">
        <title>Genome Sequencing of Nocardia wallacei strain FMUON74 and assembly.</title>
        <authorList>
            <person name="Toyokawa M."/>
            <person name="Uesaka K."/>
        </authorList>
    </citation>
    <scope>NUCLEOTIDE SEQUENCE [LARGE SCALE GENOMIC DNA]</scope>
    <source>
        <strain evidence="2 3">FMUON74</strain>
    </source>
</reference>